<sequence>MATPILICDDSRLARRQLARSLPDDWDIQIEYAEHGVHCIEQIKKIKPEILFLDLNMPQMDGYEVLQAIEEQNLEVLTVVVSGDIQPTAHARVMELGAIDFIKKPCSAEKLDEIIEKHGIKDKAIRERLAHKLGEQLEPEIRDIYQELTNVAMGQAGDLLARLLNVFVKLPIPNVNVLEVSELNMALQSIDLNESTSGVCQGFIGGGVSGEALILLNDSSFKEIASLMSYEGEVNEKVELELLMDISNILIGSVLSGLSKQLDMPFSQGHPVVMGQHCDVAELVHTNKSRWQRTLAIEVSYGVEDHDVNFDLMLLFTEDSLKTLKYKVEYLLDDY</sequence>
<keyword evidence="5" id="KW-0238">DNA-binding</keyword>
<feature type="domain" description="Response regulatory" evidence="4">
    <location>
        <begin position="4"/>
        <end position="119"/>
    </location>
</feature>
<keyword evidence="1" id="KW-0145">Chemotaxis</keyword>
<dbReference type="GO" id="GO:0000160">
    <property type="term" value="P:phosphorelay signal transduction system"/>
    <property type="evidence" value="ECO:0007669"/>
    <property type="project" value="InterPro"/>
</dbReference>
<dbReference type="GO" id="GO:0003677">
    <property type="term" value="F:DNA binding"/>
    <property type="evidence" value="ECO:0007669"/>
    <property type="project" value="UniProtKB-KW"/>
</dbReference>
<evidence type="ECO:0000259" key="4">
    <source>
        <dbReference type="PROSITE" id="PS50110"/>
    </source>
</evidence>
<name>A0A1I1TB37_9GAMM</name>
<dbReference type="SUPFAM" id="SSF52172">
    <property type="entry name" value="CheY-like"/>
    <property type="match status" value="1"/>
</dbReference>
<dbReference type="RefSeq" id="WP_091990870.1">
    <property type="nucleotide sequence ID" value="NZ_FOLO01000068.1"/>
</dbReference>
<dbReference type="STRING" id="1123010.SAMN02745724_04838"/>
<dbReference type="Gene3D" id="3.40.50.2300">
    <property type="match status" value="1"/>
</dbReference>
<proteinExistence type="predicted"/>
<organism evidence="5 6">
    <name type="scientific">Pseudoalteromonas denitrificans DSM 6059</name>
    <dbReference type="NCBI Taxonomy" id="1123010"/>
    <lineage>
        <taxon>Bacteria</taxon>
        <taxon>Pseudomonadati</taxon>
        <taxon>Pseudomonadota</taxon>
        <taxon>Gammaproteobacteria</taxon>
        <taxon>Alteromonadales</taxon>
        <taxon>Pseudoalteromonadaceae</taxon>
        <taxon>Pseudoalteromonas</taxon>
    </lineage>
</organism>
<dbReference type="GO" id="GO:0006935">
    <property type="term" value="P:chemotaxis"/>
    <property type="evidence" value="ECO:0007669"/>
    <property type="project" value="UniProtKB-KW"/>
</dbReference>
<dbReference type="InterPro" id="IPR011006">
    <property type="entry name" value="CheY-like_superfamily"/>
</dbReference>
<dbReference type="InterPro" id="IPR028976">
    <property type="entry name" value="CheC-like_sf"/>
</dbReference>
<dbReference type="InterPro" id="IPR001789">
    <property type="entry name" value="Sig_transdc_resp-reg_receiver"/>
</dbReference>
<evidence type="ECO:0000313" key="6">
    <source>
        <dbReference type="Proteomes" id="UP000198862"/>
    </source>
</evidence>
<dbReference type="Proteomes" id="UP000198862">
    <property type="component" value="Unassembled WGS sequence"/>
</dbReference>
<protein>
    <submittedName>
        <fullName evidence="5">Response regulator containing CheY-like receiver, AAA-type ATPase, and DNA-binding domains</fullName>
    </submittedName>
</protein>
<accession>A0A1I1TB37</accession>
<dbReference type="OrthoDB" id="281471at2"/>
<evidence type="ECO:0000256" key="2">
    <source>
        <dbReference type="ARBA" id="ARBA00022553"/>
    </source>
</evidence>
<dbReference type="EMBL" id="FOLO01000068">
    <property type="protein sequence ID" value="SFD55867.1"/>
    <property type="molecule type" value="Genomic_DNA"/>
</dbReference>
<dbReference type="SMART" id="SM00448">
    <property type="entry name" value="REC"/>
    <property type="match status" value="1"/>
</dbReference>
<keyword evidence="2 3" id="KW-0597">Phosphoprotein</keyword>
<dbReference type="InterPro" id="IPR050595">
    <property type="entry name" value="Bact_response_regulator"/>
</dbReference>
<keyword evidence="6" id="KW-1185">Reference proteome</keyword>
<dbReference type="CDD" id="cd17910">
    <property type="entry name" value="CheC_ClassII"/>
    <property type="match status" value="1"/>
</dbReference>
<evidence type="ECO:0000256" key="3">
    <source>
        <dbReference type="PROSITE-ProRule" id="PRU00169"/>
    </source>
</evidence>
<dbReference type="PANTHER" id="PTHR44591">
    <property type="entry name" value="STRESS RESPONSE REGULATOR PROTEIN 1"/>
    <property type="match status" value="1"/>
</dbReference>
<dbReference type="PROSITE" id="PS50110">
    <property type="entry name" value="RESPONSE_REGULATORY"/>
    <property type="match status" value="1"/>
</dbReference>
<dbReference type="Gene3D" id="3.40.1550.10">
    <property type="entry name" value="CheC-like"/>
    <property type="match status" value="1"/>
</dbReference>
<dbReference type="PANTHER" id="PTHR44591:SF24">
    <property type="entry name" value="PROTEIN-GLUTAMATE METHYLESTERASE_PROTEIN-GLUTAMINE GLUTAMINASE 1"/>
    <property type="match status" value="1"/>
</dbReference>
<dbReference type="CDD" id="cd17593">
    <property type="entry name" value="REC_CheC-like"/>
    <property type="match status" value="1"/>
</dbReference>
<feature type="modified residue" description="4-aspartylphosphate" evidence="3">
    <location>
        <position position="54"/>
    </location>
</feature>
<reference evidence="5 6" key="1">
    <citation type="submission" date="2016-10" db="EMBL/GenBank/DDBJ databases">
        <authorList>
            <person name="de Groot N.N."/>
        </authorList>
    </citation>
    <scope>NUCLEOTIDE SEQUENCE [LARGE SCALE GENOMIC DNA]</scope>
    <source>
        <strain evidence="5 6">DSM 6059</strain>
    </source>
</reference>
<dbReference type="AlphaFoldDB" id="A0A1I1TB37"/>
<evidence type="ECO:0000256" key="1">
    <source>
        <dbReference type="ARBA" id="ARBA00022500"/>
    </source>
</evidence>
<gene>
    <name evidence="5" type="ORF">SAMN02745724_04838</name>
</gene>
<dbReference type="Pfam" id="PF00072">
    <property type="entry name" value="Response_reg"/>
    <property type="match status" value="1"/>
</dbReference>
<evidence type="ECO:0000313" key="5">
    <source>
        <dbReference type="EMBL" id="SFD55867.1"/>
    </source>
</evidence>
<dbReference type="SUPFAM" id="SSF103039">
    <property type="entry name" value="CheC-like"/>
    <property type="match status" value="1"/>
</dbReference>